<evidence type="ECO:0000313" key="1">
    <source>
        <dbReference type="EMBL" id="KAH3749903.1"/>
    </source>
</evidence>
<name>A0A9D4I7D1_DREPO</name>
<evidence type="ECO:0000313" key="2">
    <source>
        <dbReference type="Proteomes" id="UP000828390"/>
    </source>
</evidence>
<organism evidence="1 2">
    <name type="scientific">Dreissena polymorpha</name>
    <name type="common">Zebra mussel</name>
    <name type="synonym">Mytilus polymorpha</name>
    <dbReference type="NCBI Taxonomy" id="45954"/>
    <lineage>
        <taxon>Eukaryota</taxon>
        <taxon>Metazoa</taxon>
        <taxon>Spiralia</taxon>
        <taxon>Lophotrochozoa</taxon>
        <taxon>Mollusca</taxon>
        <taxon>Bivalvia</taxon>
        <taxon>Autobranchia</taxon>
        <taxon>Heteroconchia</taxon>
        <taxon>Euheterodonta</taxon>
        <taxon>Imparidentia</taxon>
        <taxon>Neoheterodontei</taxon>
        <taxon>Myida</taxon>
        <taxon>Dreissenoidea</taxon>
        <taxon>Dreissenidae</taxon>
        <taxon>Dreissena</taxon>
    </lineage>
</organism>
<protein>
    <submittedName>
        <fullName evidence="1">Uncharacterized protein</fullName>
    </submittedName>
</protein>
<dbReference type="AlphaFoldDB" id="A0A9D4I7D1"/>
<reference evidence="1" key="2">
    <citation type="submission" date="2020-11" db="EMBL/GenBank/DDBJ databases">
        <authorList>
            <person name="McCartney M.A."/>
            <person name="Auch B."/>
            <person name="Kono T."/>
            <person name="Mallez S."/>
            <person name="Becker A."/>
            <person name="Gohl D.M."/>
            <person name="Silverstein K.A.T."/>
            <person name="Koren S."/>
            <person name="Bechman K.B."/>
            <person name="Herman A."/>
            <person name="Abrahante J.E."/>
            <person name="Garbe J."/>
        </authorList>
    </citation>
    <scope>NUCLEOTIDE SEQUENCE</scope>
    <source>
        <strain evidence="1">Duluth1</strain>
        <tissue evidence="1">Whole animal</tissue>
    </source>
</reference>
<dbReference type="Proteomes" id="UP000828390">
    <property type="component" value="Unassembled WGS sequence"/>
</dbReference>
<comment type="caution">
    <text evidence="1">The sequence shown here is derived from an EMBL/GenBank/DDBJ whole genome shotgun (WGS) entry which is preliminary data.</text>
</comment>
<dbReference type="EMBL" id="JAIWYP010000010">
    <property type="protein sequence ID" value="KAH3749903.1"/>
    <property type="molecule type" value="Genomic_DNA"/>
</dbReference>
<gene>
    <name evidence="1" type="ORF">DPMN_184418</name>
</gene>
<proteinExistence type="predicted"/>
<accession>A0A9D4I7D1</accession>
<reference evidence="1" key="1">
    <citation type="journal article" date="2019" name="bioRxiv">
        <title>The Genome of the Zebra Mussel, Dreissena polymorpha: A Resource for Invasive Species Research.</title>
        <authorList>
            <person name="McCartney M.A."/>
            <person name="Auch B."/>
            <person name="Kono T."/>
            <person name="Mallez S."/>
            <person name="Zhang Y."/>
            <person name="Obille A."/>
            <person name="Becker A."/>
            <person name="Abrahante J.E."/>
            <person name="Garbe J."/>
            <person name="Badalamenti J.P."/>
            <person name="Herman A."/>
            <person name="Mangelson H."/>
            <person name="Liachko I."/>
            <person name="Sullivan S."/>
            <person name="Sone E.D."/>
            <person name="Koren S."/>
            <person name="Silverstein K.A.T."/>
            <person name="Beckman K.B."/>
            <person name="Gohl D.M."/>
        </authorList>
    </citation>
    <scope>NUCLEOTIDE SEQUENCE</scope>
    <source>
        <strain evidence="1">Duluth1</strain>
        <tissue evidence="1">Whole animal</tissue>
    </source>
</reference>
<sequence length="247" mass="27913">MDTCNSIEESLLCLSKAVNEVCNKSSKLLFIALEKYQQQIKDFELFLKESKNTYDYGIQFAPSIDFEKYLFQLTGLGKVVHPNKAILLQRKSEKMSLSGSFYAICELPTGETLVLDYSNNKVTLLDNKYQCLSCLSGLSSYLYEMCLISSSEVVVTMNENNIDDGLHCLQMINTKNDRLEMGRKLQLTHRCVGIAHHKDDLYVTSGTALNQYTLTGTLVKKLYEDKTDSNTGSGQILLYYSNNDAHI</sequence>
<keyword evidence="2" id="KW-1185">Reference proteome</keyword>